<dbReference type="InterPro" id="IPR050339">
    <property type="entry name" value="CC_SR_Kinase"/>
</dbReference>
<proteinExistence type="inferred from homology"/>
<keyword evidence="2" id="KW-0547">Nucleotide-binding</keyword>
<evidence type="ECO:0000256" key="1">
    <source>
        <dbReference type="ARBA" id="ARBA00022679"/>
    </source>
</evidence>
<comment type="similarity">
    <text evidence="5">Belongs to the protein kinase superfamily. Ser/Thr protein kinase family. GCN2 subfamily.</text>
</comment>
<dbReference type="GO" id="GO:0005737">
    <property type="term" value="C:cytoplasm"/>
    <property type="evidence" value="ECO:0007669"/>
    <property type="project" value="TreeGrafter"/>
</dbReference>
<dbReference type="Gene3D" id="3.30.200.20">
    <property type="entry name" value="Phosphorylase Kinase, domain 1"/>
    <property type="match status" value="1"/>
</dbReference>
<protein>
    <submittedName>
        <fullName evidence="7">Serine/threonine-protein kinase StkP</fullName>
        <ecNumber evidence="7">2.7.11.1</ecNumber>
    </submittedName>
</protein>
<dbReference type="PROSITE" id="PS50011">
    <property type="entry name" value="PROTEIN_KINASE_DOM"/>
    <property type="match status" value="1"/>
</dbReference>
<dbReference type="RefSeq" id="WP_412941167.1">
    <property type="nucleotide sequence ID" value="NZ_CACRUQ010000005.1"/>
</dbReference>
<dbReference type="SUPFAM" id="SSF56112">
    <property type="entry name" value="Protein kinase-like (PK-like)"/>
    <property type="match status" value="1"/>
</dbReference>
<dbReference type="SMART" id="SM00220">
    <property type="entry name" value="S_TKc"/>
    <property type="match status" value="1"/>
</dbReference>
<evidence type="ECO:0000256" key="3">
    <source>
        <dbReference type="ARBA" id="ARBA00022777"/>
    </source>
</evidence>
<keyword evidence="4" id="KW-0067">ATP-binding</keyword>
<sequence length="416" mass="48380">MKYFIDNKIGEPGGFGDVYDCHSELGDRYAIKMLKTDDENAVLRFQKEVRLTSRLNHPNVIRIIACDTEGENKYYIMPKYQCSIVQIIPMLYNNFDRQYNVITEILNGLIYLHEQGVLHRDLKPQNILYNSDTDIAISDLGFSRQIDSDSLRLTQYGDVFGTQRYISPEQAQNSENVDDKTDIFAFGKILEDIVTNFLQYPIPNDEIGYIIDKCTNPHANRRFASSRELKSMVDNVYQNMLKITANDDISTSISLLEMGMMDFSDIENLALKLMSHAQEDSIEKFFLALSDDEYKQLEYKQLELLQNLVRQLKDYYTSQMWGFNYTDTIGSVCQKFYNLTIDSSIRALFLFIILEVGISHNRFYVMGIGESLIRNVKNNLTEAMELYSLLKQQPVYLSRLDITKRDLPEILQSYWN</sequence>
<evidence type="ECO:0000259" key="6">
    <source>
        <dbReference type="PROSITE" id="PS50011"/>
    </source>
</evidence>
<dbReference type="GO" id="GO:0005524">
    <property type="term" value="F:ATP binding"/>
    <property type="evidence" value="ECO:0007669"/>
    <property type="project" value="UniProtKB-KW"/>
</dbReference>
<name>A0A6N2ZXB6_9FIRM</name>
<reference evidence="7" key="1">
    <citation type="submission" date="2019-11" db="EMBL/GenBank/DDBJ databases">
        <authorList>
            <person name="Feng L."/>
        </authorList>
    </citation>
    <scope>NUCLEOTIDE SEQUENCE</scope>
    <source>
        <strain evidence="7">RtorquesLFYP15</strain>
    </source>
</reference>
<evidence type="ECO:0000313" key="7">
    <source>
        <dbReference type="EMBL" id="VYT84295.1"/>
    </source>
</evidence>
<dbReference type="Pfam" id="PF00069">
    <property type="entry name" value="Pkinase"/>
    <property type="match status" value="1"/>
</dbReference>
<dbReference type="InterPro" id="IPR000719">
    <property type="entry name" value="Prot_kinase_dom"/>
</dbReference>
<dbReference type="PROSITE" id="PS00108">
    <property type="entry name" value="PROTEIN_KINASE_ST"/>
    <property type="match status" value="1"/>
</dbReference>
<organism evidence="7">
    <name type="scientific">[Ruminococcus] torques</name>
    <dbReference type="NCBI Taxonomy" id="33039"/>
    <lineage>
        <taxon>Bacteria</taxon>
        <taxon>Bacillati</taxon>
        <taxon>Bacillota</taxon>
        <taxon>Clostridia</taxon>
        <taxon>Lachnospirales</taxon>
        <taxon>Lachnospiraceae</taxon>
        <taxon>Mediterraneibacter</taxon>
    </lineage>
</organism>
<dbReference type="Gene3D" id="1.10.510.10">
    <property type="entry name" value="Transferase(Phosphotransferase) domain 1"/>
    <property type="match status" value="1"/>
</dbReference>
<dbReference type="InterPro" id="IPR008271">
    <property type="entry name" value="Ser/Thr_kinase_AS"/>
</dbReference>
<dbReference type="GO" id="GO:0004674">
    <property type="term" value="F:protein serine/threonine kinase activity"/>
    <property type="evidence" value="ECO:0007669"/>
    <property type="project" value="UniProtKB-EC"/>
</dbReference>
<dbReference type="PANTHER" id="PTHR11042">
    <property type="entry name" value="EUKARYOTIC TRANSLATION INITIATION FACTOR 2-ALPHA KINASE EIF2-ALPHA KINASE -RELATED"/>
    <property type="match status" value="1"/>
</dbReference>
<keyword evidence="1 7" id="KW-0808">Transferase</keyword>
<dbReference type="CDD" id="cd14014">
    <property type="entry name" value="STKc_PknB_like"/>
    <property type="match status" value="1"/>
</dbReference>
<dbReference type="AlphaFoldDB" id="A0A6N2ZXB6"/>
<evidence type="ECO:0000256" key="2">
    <source>
        <dbReference type="ARBA" id="ARBA00022741"/>
    </source>
</evidence>
<keyword evidence="3 7" id="KW-0418">Kinase</keyword>
<feature type="domain" description="Protein kinase" evidence="6">
    <location>
        <begin position="4"/>
        <end position="261"/>
    </location>
</feature>
<dbReference type="EMBL" id="CACRUQ010000005">
    <property type="protein sequence ID" value="VYT84295.1"/>
    <property type="molecule type" value="Genomic_DNA"/>
</dbReference>
<accession>A0A6N2ZXB6</accession>
<gene>
    <name evidence="7" type="primary">stkP</name>
    <name evidence="7" type="ORF">RTLFYP15_00858</name>
</gene>
<evidence type="ECO:0000256" key="4">
    <source>
        <dbReference type="ARBA" id="ARBA00022840"/>
    </source>
</evidence>
<evidence type="ECO:0000256" key="5">
    <source>
        <dbReference type="ARBA" id="ARBA00037982"/>
    </source>
</evidence>
<dbReference type="EC" id="2.7.11.1" evidence="7"/>
<dbReference type="InterPro" id="IPR011009">
    <property type="entry name" value="Kinase-like_dom_sf"/>
</dbReference>